<comment type="caution">
    <text evidence="2">The sequence shown here is derived from an EMBL/GenBank/DDBJ whole genome shotgun (WGS) entry which is preliminary data.</text>
</comment>
<evidence type="ECO:0008006" key="4">
    <source>
        <dbReference type="Google" id="ProtNLM"/>
    </source>
</evidence>
<protein>
    <recommendedName>
        <fullName evidence="4">Arrestin-like N-terminal domain-containing protein</fullName>
    </recommendedName>
</protein>
<feature type="region of interest" description="Disordered" evidence="1">
    <location>
        <begin position="372"/>
        <end position="413"/>
    </location>
</feature>
<name>A0AAN6GNK4_9BASI</name>
<dbReference type="EMBL" id="JAPDMZ010000182">
    <property type="protein sequence ID" value="KAK0546747.1"/>
    <property type="molecule type" value="Genomic_DNA"/>
</dbReference>
<dbReference type="Proteomes" id="UP001176517">
    <property type="component" value="Unassembled WGS sequence"/>
</dbReference>
<keyword evidence="3" id="KW-1185">Reference proteome</keyword>
<reference evidence="2" key="1">
    <citation type="journal article" date="2023" name="PhytoFront">
        <title>Draft Genome Resources of Seven Strains of Tilletia horrida, Causal Agent of Kernel Smut of Rice.</title>
        <authorList>
            <person name="Khanal S."/>
            <person name="Antony Babu S."/>
            <person name="Zhou X.G."/>
        </authorList>
    </citation>
    <scope>NUCLEOTIDE SEQUENCE</scope>
    <source>
        <strain evidence="2">TX6</strain>
    </source>
</reference>
<gene>
    <name evidence="2" type="ORF">OC846_005142</name>
</gene>
<feature type="compositionally biased region" description="Basic and acidic residues" evidence="1">
    <location>
        <begin position="402"/>
        <end position="412"/>
    </location>
</feature>
<sequence>MHLSITSDATQVILQPQRPSDPKFLLIQVHLHIGHRESPPSHLQSLDLALHRHETLDFDARPEQNVFEPIVVTVDISNQRLTPGTTTSWPLVLEVPQLASPHQSCSGSRSTQYLLATAHYSTRFWKNRVLTARKDVFLIHQPLAPMCYSHVQAGAHDGIGPVLISARSQHLTIGSAIHVQAQLPAPADNFQLRSMDFLVSQHVVLRSRREKGAEQKLAPTQVVLQHVRTSQLPSAQGWLLRIPNCGLLRPSSIGDRAGIHVQHSFSVRFNYQMNHSDLSPLPSCSFSSSSSASSSSSHEHKHRTGQHQTYHSYTLTWNMHLPSCALRAESIMLPTYAEHDASPVPDFARDEIAHDTDRRLCMCGRPFDELAESETESESMLDHFNHRRSSSSSSSSSSSAGSHDEHYDEQRRHSINSLSHSLATKLASDAADLDATPAAATTLQLRAQPVGSTRKRGVATEESYERADPPITPFEEVRW</sequence>
<evidence type="ECO:0000313" key="3">
    <source>
        <dbReference type="Proteomes" id="UP001176517"/>
    </source>
</evidence>
<organism evidence="2 3">
    <name type="scientific">Tilletia horrida</name>
    <dbReference type="NCBI Taxonomy" id="155126"/>
    <lineage>
        <taxon>Eukaryota</taxon>
        <taxon>Fungi</taxon>
        <taxon>Dikarya</taxon>
        <taxon>Basidiomycota</taxon>
        <taxon>Ustilaginomycotina</taxon>
        <taxon>Exobasidiomycetes</taxon>
        <taxon>Tilletiales</taxon>
        <taxon>Tilletiaceae</taxon>
        <taxon>Tilletia</taxon>
    </lineage>
</organism>
<feature type="region of interest" description="Disordered" evidence="1">
    <location>
        <begin position="442"/>
        <end position="479"/>
    </location>
</feature>
<accession>A0AAN6GNK4</accession>
<dbReference type="AlphaFoldDB" id="A0AAN6GNK4"/>
<evidence type="ECO:0000256" key="1">
    <source>
        <dbReference type="SAM" id="MobiDB-lite"/>
    </source>
</evidence>
<evidence type="ECO:0000313" key="2">
    <source>
        <dbReference type="EMBL" id="KAK0546747.1"/>
    </source>
</evidence>
<feature type="compositionally biased region" description="Low complexity" evidence="1">
    <location>
        <begin position="390"/>
        <end position="399"/>
    </location>
</feature>
<proteinExistence type="predicted"/>